<feature type="coiled-coil region" evidence="1">
    <location>
        <begin position="240"/>
        <end position="267"/>
    </location>
</feature>
<proteinExistence type="predicted"/>
<reference evidence="4" key="1">
    <citation type="submission" date="2020-12" db="EMBL/GenBank/DDBJ databases">
        <title>PHA producing bacteria isolated from mangrove.</title>
        <authorList>
            <person name="Zheng W."/>
            <person name="Yu S."/>
            <person name="Huang Y."/>
        </authorList>
    </citation>
    <scope>NUCLEOTIDE SEQUENCE</scope>
    <source>
        <strain evidence="4">GN8-5</strain>
    </source>
</reference>
<dbReference type="Proteomes" id="UP000664385">
    <property type="component" value="Unassembled WGS sequence"/>
</dbReference>
<feature type="compositionally biased region" description="Basic and acidic residues" evidence="2">
    <location>
        <begin position="354"/>
        <end position="367"/>
    </location>
</feature>
<protein>
    <submittedName>
        <fullName evidence="4">Uncharacterized protein</fullName>
    </submittedName>
</protein>
<keyword evidence="3" id="KW-0812">Transmembrane</keyword>
<keyword evidence="1" id="KW-0175">Coiled coil</keyword>
<feature type="transmembrane region" description="Helical" evidence="3">
    <location>
        <begin position="92"/>
        <end position="113"/>
    </location>
</feature>
<dbReference type="AlphaFoldDB" id="A0A939DWI9"/>
<name>A0A939DWI9_9MICO</name>
<sequence>MRTTDEHTPMTTLDDLFPDGPRQMAAPVVDDHHTVRRLDAMLGDRRADLDRTQRASARPALVAMVDGAVADARPLGEVPPVSRPDGRRRRRFDAISVAAGGLAVAALVVTGAIGGVQLATASPADEALSALAADEKTIDSAMAGLQSAHARLAESISEADAAAAALPAELQQVREATDPADIPPGWTEAPEDAGVIAIADPAALDAVLAAVESYRTDLAAVELSEVPAEYARADIDADSLDEVAAAIDAAQQQLAQIDRATAALRETRMAVDARTAQFEAELAVFTATFPGLAQTVVEQNPDAEPELAAAVVAAGQAVARADLLEAHGTAVLVPYREAVVALVESQVYADRVRAEQERREEEERQRQQEQQPQPEVSPDPVEPDPEPDDTPVEPIPAPVEPTDPSEAGAGV</sequence>
<evidence type="ECO:0000313" key="5">
    <source>
        <dbReference type="Proteomes" id="UP000664385"/>
    </source>
</evidence>
<keyword evidence="3" id="KW-1133">Transmembrane helix</keyword>
<feature type="region of interest" description="Disordered" evidence="2">
    <location>
        <begin position="1"/>
        <end position="20"/>
    </location>
</feature>
<feature type="compositionally biased region" description="Low complexity" evidence="2">
    <location>
        <begin position="368"/>
        <end position="379"/>
    </location>
</feature>
<evidence type="ECO:0000256" key="3">
    <source>
        <dbReference type="SAM" id="Phobius"/>
    </source>
</evidence>
<organism evidence="4 5">
    <name type="scientific">Microbacterium esteraromaticum</name>
    <dbReference type="NCBI Taxonomy" id="57043"/>
    <lineage>
        <taxon>Bacteria</taxon>
        <taxon>Bacillati</taxon>
        <taxon>Actinomycetota</taxon>
        <taxon>Actinomycetes</taxon>
        <taxon>Micrococcales</taxon>
        <taxon>Microbacteriaceae</taxon>
        <taxon>Microbacterium</taxon>
    </lineage>
</organism>
<keyword evidence="3" id="KW-0472">Membrane</keyword>
<evidence type="ECO:0000256" key="1">
    <source>
        <dbReference type="SAM" id="Coils"/>
    </source>
</evidence>
<feature type="region of interest" description="Disordered" evidence="2">
    <location>
        <begin position="354"/>
        <end position="411"/>
    </location>
</feature>
<evidence type="ECO:0000313" key="4">
    <source>
        <dbReference type="EMBL" id="MBN8205348.1"/>
    </source>
</evidence>
<evidence type="ECO:0000256" key="2">
    <source>
        <dbReference type="SAM" id="MobiDB-lite"/>
    </source>
</evidence>
<dbReference type="EMBL" id="JAEMWU010000001">
    <property type="protein sequence ID" value="MBN8205348.1"/>
    <property type="molecule type" value="Genomic_DNA"/>
</dbReference>
<dbReference type="RefSeq" id="WP_206822963.1">
    <property type="nucleotide sequence ID" value="NZ_JAEMWU010000001.1"/>
</dbReference>
<gene>
    <name evidence="4" type="ORF">JF543_05185</name>
</gene>
<accession>A0A939DWI9</accession>
<feature type="compositionally biased region" description="Acidic residues" evidence="2">
    <location>
        <begin position="381"/>
        <end position="391"/>
    </location>
</feature>
<comment type="caution">
    <text evidence="4">The sequence shown here is derived from an EMBL/GenBank/DDBJ whole genome shotgun (WGS) entry which is preliminary data.</text>
</comment>